<keyword evidence="2" id="KW-1185">Reference proteome</keyword>
<name>A0A803LQP7_CHEQI</name>
<organism evidence="1 2">
    <name type="scientific">Chenopodium quinoa</name>
    <name type="common">Quinoa</name>
    <dbReference type="NCBI Taxonomy" id="63459"/>
    <lineage>
        <taxon>Eukaryota</taxon>
        <taxon>Viridiplantae</taxon>
        <taxon>Streptophyta</taxon>
        <taxon>Embryophyta</taxon>
        <taxon>Tracheophyta</taxon>
        <taxon>Spermatophyta</taxon>
        <taxon>Magnoliopsida</taxon>
        <taxon>eudicotyledons</taxon>
        <taxon>Gunneridae</taxon>
        <taxon>Pentapetalae</taxon>
        <taxon>Caryophyllales</taxon>
        <taxon>Chenopodiaceae</taxon>
        <taxon>Chenopodioideae</taxon>
        <taxon>Atripliceae</taxon>
        <taxon>Chenopodium</taxon>
    </lineage>
</organism>
<evidence type="ECO:0000313" key="1">
    <source>
        <dbReference type="EnsemblPlants" id="AUR62017276-RA:cds"/>
    </source>
</evidence>
<dbReference type="EnsemblPlants" id="AUR62017276-RA">
    <property type="protein sequence ID" value="AUR62017276-RA:cds"/>
    <property type="gene ID" value="AUR62017276"/>
</dbReference>
<dbReference type="Gramene" id="AUR62017276-RA">
    <property type="protein sequence ID" value="AUR62017276-RA:cds"/>
    <property type="gene ID" value="AUR62017276"/>
</dbReference>
<reference evidence="1" key="2">
    <citation type="submission" date="2021-03" db="UniProtKB">
        <authorList>
            <consortium name="EnsemblPlants"/>
        </authorList>
    </citation>
    <scope>IDENTIFICATION</scope>
</reference>
<sequence>MGWIQIPGSDISDGHFPLGLAHHLSYRLRERDGSRGHGVVNVACKFVGEVPVARQPCSAGERRLAAVDTCKAVIGIPVTAWPKKTKCRNKMDNVARTCYKQ</sequence>
<accession>A0A803LQP7</accession>
<reference evidence="1" key="1">
    <citation type="journal article" date="2017" name="Nature">
        <title>The genome of Chenopodium quinoa.</title>
        <authorList>
            <person name="Jarvis D.E."/>
            <person name="Ho Y.S."/>
            <person name="Lightfoot D.J."/>
            <person name="Schmoeckel S.M."/>
            <person name="Li B."/>
            <person name="Borm T.J.A."/>
            <person name="Ohyanagi H."/>
            <person name="Mineta K."/>
            <person name="Michell C.T."/>
            <person name="Saber N."/>
            <person name="Kharbatia N.M."/>
            <person name="Rupper R.R."/>
            <person name="Sharp A.R."/>
            <person name="Dally N."/>
            <person name="Boughton B.A."/>
            <person name="Woo Y.H."/>
            <person name="Gao G."/>
            <person name="Schijlen E.G.W.M."/>
            <person name="Guo X."/>
            <person name="Momin A.A."/>
            <person name="Negrao S."/>
            <person name="Al-Babili S."/>
            <person name="Gehring C."/>
            <person name="Roessner U."/>
            <person name="Jung C."/>
            <person name="Murphy K."/>
            <person name="Arold S.T."/>
            <person name="Gojobori T."/>
            <person name="van der Linden C.G."/>
            <person name="van Loo E.N."/>
            <person name="Jellen E.N."/>
            <person name="Maughan P.J."/>
            <person name="Tester M."/>
        </authorList>
    </citation>
    <scope>NUCLEOTIDE SEQUENCE [LARGE SCALE GENOMIC DNA]</scope>
    <source>
        <strain evidence="1">cv. PI 614886</strain>
    </source>
</reference>
<dbReference type="OMA" id="NVARTCY"/>
<dbReference type="AlphaFoldDB" id="A0A803LQP7"/>
<evidence type="ECO:0000313" key="2">
    <source>
        <dbReference type="Proteomes" id="UP000596660"/>
    </source>
</evidence>
<protein>
    <submittedName>
        <fullName evidence="1">Uncharacterized protein</fullName>
    </submittedName>
</protein>
<dbReference type="Proteomes" id="UP000596660">
    <property type="component" value="Unplaced"/>
</dbReference>
<proteinExistence type="predicted"/>